<dbReference type="OrthoDB" id="2559672at2"/>
<dbReference type="EMBL" id="WTYN01000001">
    <property type="protein sequence ID" value="MXO63190.1"/>
    <property type="molecule type" value="Genomic_DNA"/>
</dbReference>
<feature type="region of interest" description="Disordered" evidence="1">
    <location>
        <begin position="1"/>
        <end position="31"/>
    </location>
</feature>
<dbReference type="Proteomes" id="UP000445582">
    <property type="component" value="Unassembled WGS sequence"/>
</dbReference>
<feature type="domain" description="HTH araC/xylS-type" evidence="2">
    <location>
        <begin position="184"/>
        <end position="283"/>
    </location>
</feature>
<gene>
    <name evidence="3" type="ORF">GRI48_09225</name>
</gene>
<dbReference type="Pfam" id="PF12833">
    <property type="entry name" value="HTH_18"/>
    <property type="match status" value="1"/>
</dbReference>
<evidence type="ECO:0000259" key="2">
    <source>
        <dbReference type="PROSITE" id="PS01124"/>
    </source>
</evidence>
<protein>
    <submittedName>
        <fullName evidence="3">Helix-turn-helix domain-containing protein</fullName>
    </submittedName>
</protein>
<dbReference type="InterPro" id="IPR046532">
    <property type="entry name" value="DUF6597"/>
</dbReference>
<dbReference type="GO" id="GO:0043565">
    <property type="term" value="F:sequence-specific DNA binding"/>
    <property type="evidence" value="ECO:0007669"/>
    <property type="project" value="InterPro"/>
</dbReference>
<sequence length="316" mass="35538">MLDDRPRPGSLPVGSSLESTPDGLPLSANRAPTEDLKPWVARVFTTDVRLADESSGMDCGFLFDAPAMRMLFEGNWYAVSADGRKTYQREALFFGPQSKRMEVGMTGSFRTLTVVLNPGATHAFGNFPLGATVDRIIPYSAFGYDTERLYARFEKLDDPADWLLEVEQIMREYIVHKGARKPDTLTVAFDMAALADPNMRICDFAEEHGIAQKTVERIVKRDFGMAPKKVLRRARVLDMAAALCGVADEGETEEIALRYFDQSHLSRDFTTFFKMTPAQFAAKQQPLMTLALEVRQARRLELLGRLDPSQKRPWQA</sequence>
<reference evidence="3 4" key="1">
    <citation type="submission" date="2019-12" db="EMBL/GenBank/DDBJ databases">
        <title>Genomic-based taxomic classification of the family Erythrobacteraceae.</title>
        <authorList>
            <person name="Xu L."/>
        </authorList>
    </citation>
    <scope>NUCLEOTIDE SEQUENCE [LARGE SCALE GENOMIC DNA]</scope>
    <source>
        <strain evidence="3 4">MCCC 1A09965</strain>
    </source>
</reference>
<dbReference type="Gene3D" id="1.10.10.60">
    <property type="entry name" value="Homeodomain-like"/>
    <property type="match status" value="1"/>
</dbReference>
<dbReference type="GO" id="GO:0003700">
    <property type="term" value="F:DNA-binding transcription factor activity"/>
    <property type="evidence" value="ECO:0007669"/>
    <property type="project" value="InterPro"/>
</dbReference>
<evidence type="ECO:0000313" key="3">
    <source>
        <dbReference type="EMBL" id="MXO63190.1"/>
    </source>
</evidence>
<keyword evidence="4" id="KW-1185">Reference proteome</keyword>
<dbReference type="PROSITE" id="PS01124">
    <property type="entry name" value="HTH_ARAC_FAMILY_2"/>
    <property type="match status" value="1"/>
</dbReference>
<evidence type="ECO:0000313" key="4">
    <source>
        <dbReference type="Proteomes" id="UP000445582"/>
    </source>
</evidence>
<dbReference type="SMART" id="SM00342">
    <property type="entry name" value="HTH_ARAC"/>
    <property type="match status" value="1"/>
</dbReference>
<proteinExistence type="predicted"/>
<evidence type="ECO:0000256" key="1">
    <source>
        <dbReference type="SAM" id="MobiDB-lite"/>
    </source>
</evidence>
<dbReference type="InterPro" id="IPR018060">
    <property type="entry name" value="HTH_AraC"/>
</dbReference>
<organism evidence="3 4">
    <name type="scientific">Qipengyuania oceanensis</name>
    <dbReference type="NCBI Taxonomy" id="1463597"/>
    <lineage>
        <taxon>Bacteria</taxon>
        <taxon>Pseudomonadati</taxon>
        <taxon>Pseudomonadota</taxon>
        <taxon>Alphaproteobacteria</taxon>
        <taxon>Sphingomonadales</taxon>
        <taxon>Erythrobacteraceae</taxon>
        <taxon>Qipengyuania</taxon>
    </lineage>
</organism>
<dbReference type="Pfam" id="PF20240">
    <property type="entry name" value="DUF6597"/>
    <property type="match status" value="1"/>
</dbReference>
<accession>A0A844YF82</accession>
<comment type="caution">
    <text evidence="3">The sequence shown here is derived from an EMBL/GenBank/DDBJ whole genome shotgun (WGS) entry which is preliminary data.</text>
</comment>
<name>A0A844YF82_9SPHN</name>
<dbReference type="RefSeq" id="WP_160674417.1">
    <property type="nucleotide sequence ID" value="NZ_WTYN01000001.1"/>
</dbReference>
<dbReference type="AlphaFoldDB" id="A0A844YF82"/>